<feature type="compositionally biased region" description="Low complexity" evidence="1">
    <location>
        <begin position="39"/>
        <end position="51"/>
    </location>
</feature>
<evidence type="ECO:0000313" key="2">
    <source>
        <dbReference type="EMBL" id="CRK49032.1"/>
    </source>
</evidence>
<organism evidence="2 3">
    <name type="scientific">Verticillium longisporum</name>
    <name type="common">Verticillium dahliae var. longisporum</name>
    <dbReference type="NCBI Taxonomy" id="100787"/>
    <lineage>
        <taxon>Eukaryota</taxon>
        <taxon>Fungi</taxon>
        <taxon>Dikarya</taxon>
        <taxon>Ascomycota</taxon>
        <taxon>Pezizomycotina</taxon>
        <taxon>Sordariomycetes</taxon>
        <taxon>Hypocreomycetidae</taxon>
        <taxon>Glomerellales</taxon>
        <taxon>Plectosphaerellaceae</taxon>
        <taxon>Verticillium</taxon>
    </lineage>
</organism>
<evidence type="ECO:0000256" key="1">
    <source>
        <dbReference type="SAM" id="MobiDB-lite"/>
    </source>
</evidence>
<gene>
    <name evidence="2" type="ORF">BN1723_020715</name>
</gene>
<dbReference type="AlphaFoldDB" id="A0A0G4NRB5"/>
<feature type="non-terminal residue" evidence="2">
    <location>
        <position position="95"/>
    </location>
</feature>
<accession>A0A0G4NRB5</accession>
<dbReference type="Proteomes" id="UP000045706">
    <property type="component" value="Unassembled WGS sequence"/>
</dbReference>
<feature type="region of interest" description="Disordered" evidence="1">
    <location>
        <begin position="26"/>
        <end position="68"/>
    </location>
</feature>
<protein>
    <submittedName>
        <fullName evidence="2">Uncharacterized protein</fullName>
    </submittedName>
</protein>
<reference evidence="3" key="1">
    <citation type="submission" date="2015-05" db="EMBL/GenBank/DDBJ databases">
        <authorList>
            <person name="Fogelqvist Johan"/>
        </authorList>
    </citation>
    <scope>NUCLEOTIDE SEQUENCE [LARGE SCALE GENOMIC DNA]</scope>
</reference>
<feature type="non-terminal residue" evidence="2">
    <location>
        <position position="1"/>
    </location>
</feature>
<sequence>PGHTPLSDDLVRVAFEDDADVTLNGKAHSLPLSADEHPSSASPPADAATEDVFGPRKRRRVDSNGTSATAAAAVDDQWVISAGHWRLRIRGAQGG</sequence>
<evidence type="ECO:0000313" key="3">
    <source>
        <dbReference type="Proteomes" id="UP000045706"/>
    </source>
</evidence>
<dbReference type="EMBL" id="CVQI01038187">
    <property type="protein sequence ID" value="CRK49032.1"/>
    <property type="molecule type" value="Genomic_DNA"/>
</dbReference>
<name>A0A0G4NRB5_VERLO</name>
<proteinExistence type="predicted"/>